<dbReference type="SUPFAM" id="SSF49899">
    <property type="entry name" value="Concanavalin A-like lectins/glucanases"/>
    <property type="match status" value="1"/>
</dbReference>
<dbReference type="InterPro" id="IPR013320">
    <property type="entry name" value="ConA-like_dom_sf"/>
</dbReference>
<dbReference type="PANTHER" id="PTHR15036">
    <property type="entry name" value="PIKACHURIN-LIKE PROTEIN"/>
    <property type="match status" value="1"/>
</dbReference>
<evidence type="ECO:0000313" key="4">
    <source>
        <dbReference type="Proteomes" id="UP000324632"/>
    </source>
</evidence>
<dbReference type="Pfam" id="PF02210">
    <property type="entry name" value="Laminin_G_2"/>
    <property type="match status" value="1"/>
</dbReference>
<dbReference type="Proteomes" id="UP000324632">
    <property type="component" value="Chromosome 18"/>
</dbReference>
<name>A0A5A9NHW1_9TELE</name>
<dbReference type="AlphaFoldDB" id="A0A5A9NHW1"/>
<dbReference type="CDD" id="cd00110">
    <property type="entry name" value="LamG"/>
    <property type="match status" value="1"/>
</dbReference>
<organism evidence="3 4">
    <name type="scientific">Triplophysa tibetana</name>
    <dbReference type="NCBI Taxonomy" id="1572043"/>
    <lineage>
        <taxon>Eukaryota</taxon>
        <taxon>Metazoa</taxon>
        <taxon>Chordata</taxon>
        <taxon>Craniata</taxon>
        <taxon>Vertebrata</taxon>
        <taxon>Euteleostomi</taxon>
        <taxon>Actinopterygii</taxon>
        <taxon>Neopterygii</taxon>
        <taxon>Teleostei</taxon>
        <taxon>Ostariophysi</taxon>
        <taxon>Cypriniformes</taxon>
        <taxon>Nemacheilidae</taxon>
        <taxon>Triplophysa</taxon>
    </lineage>
</organism>
<dbReference type="Gene3D" id="2.60.120.200">
    <property type="match status" value="1"/>
</dbReference>
<dbReference type="InterPro" id="IPR001791">
    <property type="entry name" value="Laminin_G"/>
</dbReference>
<feature type="domain" description="Laminin G" evidence="2">
    <location>
        <begin position="47"/>
        <end position="225"/>
    </location>
</feature>
<evidence type="ECO:0000256" key="1">
    <source>
        <dbReference type="PROSITE-ProRule" id="PRU00122"/>
    </source>
</evidence>
<dbReference type="SMART" id="SM00282">
    <property type="entry name" value="LamG"/>
    <property type="match status" value="1"/>
</dbReference>
<protein>
    <submittedName>
        <fullName evidence="3">Laminin subunit alpha-2</fullName>
    </submittedName>
</protein>
<dbReference type="FunFam" id="2.60.120.200:FF:000065">
    <property type="entry name" value="Laminin subunit alpha 2"/>
    <property type="match status" value="1"/>
</dbReference>
<accession>A0A5A9NHW1</accession>
<comment type="caution">
    <text evidence="3">The sequence shown here is derived from an EMBL/GenBank/DDBJ whole genome shotgun (WGS) entry which is preliminary data.</text>
</comment>
<evidence type="ECO:0000259" key="2">
    <source>
        <dbReference type="PROSITE" id="PS50025"/>
    </source>
</evidence>
<proteinExistence type="predicted"/>
<gene>
    <name evidence="3" type="ORF">E1301_Tti023668</name>
</gene>
<comment type="caution">
    <text evidence="1">Lacks conserved residue(s) required for the propagation of feature annotation.</text>
</comment>
<dbReference type="PROSITE" id="PS50025">
    <property type="entry name" value="LAM_G_DOMAIN"/>
    <property type="match status" value="1"/>
</dbReference>
<dbReference type="PANTHER" id="PTHR15036:SF65">
    <property type="entry name" value="LAMININ SUBUNIT ALPHA-2"/>
    <property type="match status" value="1"/>
</dbReference>
<keyword evidence="4" id="KW-1185">Reference proteome</keyword>
<evidence type="ECO:0000313" key="3">
    <source>
        <dbReference type="EMBL" id="KAA0708938.1"/>
    </source>
</evidence>
<reference evidence="3 4" key="1">
    <citation type="journal article" date="2019" name="Mol. Ecol. Resour.">
        <title>Chromosome-level genome assembly of Triplophysa tibetana, a fish adapted to the harsh high-altitude environment of the Tibetan Plateau.</title>
        <authorList>
            <person name="Yang X."/>
            <person name="Liu H."/>
            <person name="Ma Z."/>
            <person name="Zou Y."/>
            <person name="Zou M."/>
            <person name="Mao Y."/>
            <person name="Li X."/>
            <person name="Wang H."/>
            <person name="Chen T."/>
            <person name="Wang W."/>
            <person name="Yang R."/>
        </authorList>
    </citation>
    <scope>NUCLEOTIDE SEQUENCE [LARGE SCALE GENOMIC DNA]</scope>
    <source>
        <strain evidence="3">TTIB1903HZAU</strain>
        <tissue evidence="3">Muscle</tissue>
    </source>
</reference>
<sequence>MCCFSTERGRIETICGRENSPDTHTRVQLDRNVFIGARMKSSGALVCGSLRGRVYEMMVLAAYRVGNDVSVDLEFRTSQSSGVLLGVSSQNTDGLGIELVSGKLLFHADNGADRFTAVYEPDEGAGLCDGQWHTVSAHKLKHRLELIVDGRKSEAVSLDPRSPSADTNDPVYVGGYPDGLNQFGLTINTSFKGCMRNLKITKAAKTLEVQMNKVLELKGVQPLTCPAA</sequence>
<dbReference type="InterPro" id="IPR050372">
    <property type="entry name" value="Neurexin-related_CASP"/>
</dbReference>
<dbReference type="EMBL" id="SOYY01000018">
    <property type="protein sequence ID" value="KAA0708938.1"/>
    <property type="molecule type" value="Genomic_DNA"/>
</dbReference>